<dbReference type="GO" id="GO:0006281">
    <property type="term" value="P:DNA repair"/>
    <property type="evidence" value="ECO:0007669"/>
    <property type="project" value="InterPro"/>
</dbReference>
<gene>
    <name evidence="7" type="ORF">EV191_104121</name>
</gene>
<dbReference type="Pfam" id="PF01068">
    <property type="entry name" value="DNA_ligase_A_M"/>
    <property type="match status" value="1"/>
</dbReference>
<dbReference type="EC" id="6.5.1.1" evidence="2"/>
<dbReference type="CDD" id="cd07906">
    <property type="entry name" value="Adenylation_DNA_ligase_LigD_LigC"/>
    <property type="match status" value="1"/>
</dbReference>
<feature type="region of interest" description="Disordered" evidence="5">
    <location>
        <begin position="301"/>
        <end position="321"/>
    </location>
</feature>
<evidence type="ECO:0000256" key="2">
    <source>
        <dbReference type="ARBA" id="ARBA00012727"/>
    </source>
</evidence>
<dbReference type="InterPro" id="IPR012340">
    <property type="entry name" value="NA-bd_OB-fold"/>
</dbReference>
<keyword evidence="3" id="KW-0436">Ligase</keyword>
<protein>
    <recommendedName>
        <fullName evidence="2">DNA ligase (ATP)</fullName>
        <ecNumber evidence="2">6.5.1.1</ecNumber>
    </recommendedName>
</protein>
<comment type="catalytic activity">
    <reaction evidence="4">
        <text>ATP + (deoxyribonucleotide)n-3'-hydroxyl + 5'-phospho-(deoxyribonucleotide)m = (deoxyribonucleotide)n+m + AMP + diphosphate.</text>
        <dbReference type="EC" id="6.5.1.1"/>
    </reaction>
</comment>
<dbReference type="Gene3D" id="3.30.1490.70">
    <property type="match status" value="1"/>
</dbReference>
<dbReference type="Proteomes" id="UP000294911">
    <property type="component" value="Unassembled WGS sequence"/>
</dbReference>
<evidence type="ECO:0000313" key="8">
    <source>
        <dbReference type="Proteomes" id="UP000294911"/>
    </source>
</evidence>
<evidence type="ECO:0000256" key="4">
    <source>
        <dbReference type="ARBA" id="ARBA00034003"/>
    </source>
</evidence>
<dbReference type="InterPro" id="IPR012309">
    <property type="entry name" value="DNA_ligase_ATP-dep_C"/>
</dbReference>
<dbReference type="SUPFAM" id="SSF50249">
    <property type="entry name" value="Nucleic acid-binding proteins"/>
    <property type="match status" value="1"/>
</dbReference>
<dbReference type="InterPro" id="IPR016059">
    <property type="entry name" value="DNA_ligase_ATP-dep_CS"/>
</dbReference>
<dbReference type="SUPFAM" id="SSF56091">
    <property type="entry name" value="DNA ligase/mRNA capping enzyme, catalytic domain"/>
    <property type="match status" value="1"/>
</dbReference>
<dbReference type="PROSITE" id="PS50160">
    <property type="entry name" value="DNA_LIGASE_A3"/>
    <property type="match status" value="1"/>
</dbReference>
<proteinExistence type="inferred from homology"/>
<name>A0A4R2QWB2_9PSEU</name>
<dbReference type="NCBIfam" id="TIGR02779">
    <property type="entry name" value="NHEJ_ligase_lig"/>
    <property type="match status" value="1"/>
</dbReference>
<dbReference type="CDD" id="cd07971">
    <property type="entry name" value="OBF_DNA_ligase_LigD"/>
    <property type="match status" value="1"/>
</dbReference>
<accession>A0A4R2QWB2</accession>
<organism evidence="7 8">
    <name type="scientific">Tamaricihabitans halophyticus</name>
    <dbReference type="NCBI Taxonomy" id="1262583"/>
    <lineage>
        <taxon>Bacteria</taxon>
        <taxon>Bacillati</taxon>
        <taxon>Actinomycetota</taxon>
        <taxon>Actinomycetes</taxon>
        <taxon>Pseudonocardiales</taxon>
        <taxon>Pseudonocardiaceae</taxon>
        <taxon>Tamaricihabitans</taxon>
    </lineage>
</organism>
<evidence type="ECO:0000256" key="1">
    <source>
        <dbReference type="ARBA" id="ARBA00007572"/>
    </source>
</evidence>
<evidence type="ECO:0000259" key="6">
    <source>
        <dbReference type="PROSITE" id="PS50160"/>
    </source>
</evidence>
<dbReference type="InterPro" id="IPR050191">
    <property type="entry name" value="ATP-dep_DNA_ligase"/>
</dbReference>
<evidence type="ECO:0000256" key="3">
    <source>
        <dbReference type="ARBA" id="ARBA00022598"/>
    </source>
</evidence>
<dbReference type="InterPro" id="IPR012310">
    <property type="entry name" value="DNA_ligase_ATP-dep_cent"/>
</dbReference>
<dbReference type="PANTHER" id="PTHR45674:SF4">
    <property type="entry name" value="DNA LIGASE 1"/>
    <property type="match status" value="1"/>
</dbReference>
<sequence>MTLPTPVSPMLATLGPVPTGPGWAFEWKWDGVRAITTVADGQVRAFSRTGREITSTYPELGVLAELVHAPAVFDGELVTLDNAGRPDFGRLQERMHQSAPSSAQLAAIPVAYYVFDLLHWDNHELTEQTYERRRKLLALCELDAPPEVRVSSYYVDVAGDDLMAVAAQHGIEGVVAKRLDSTYLAGRRSKDWIKVPIRHTQEVVVCGWTQGQGRRARTLGALLLGAYTSDGLTFLGHVGTGFTDRALTDLGALLAPLEQPDSPFAGEVPSEYARNARWVRPELVGEVEYRQVTSDGRLRQPSWRGLRPDRRPAEVTLPTDW</sequence>
<dbReference type="PANTHER" id="PTHR45674">
    <property type="entry name" value="DNA LIGASE 1/3 FAMILY MEMBER"/>
    <property type="match status" value="1"/>
</dbReference>
<dbReference type="RefSeq" id="WP_243658932.1">
    <property type="nucleotide sequence ID" value="NZ_SLXQ01000004.1"/>
</dbReference>
<dbReference type="Gene3D" id="3.30.470.30">
    <property type="entry name" value="DNA ligase/mRNA capping enzyme"/>
    <property type="match status" value="1"/>
</dbReference>
<reference evidence="7 8" key="1">
    <citation type="submission" date="2019-03" db="EMBL/GenBank/DDBJ databases">
        <title>Genomic Encyclopedia of Type Strains, Phase IV (KMG-IV): sequencing the most valuable type-strain genomes for metagenomic binning, comparative biology and taxonomic classification.</title>
        <authorList>
            <person name="Goeker M."/>
        </authorList>
    </citation>
    <scope>NUCLEOTIDE SEQUENCE [LARGE SCALE GENOMIC DNA]</scope>
    <source>
        <strain evidence="7 8">DSM 45765</strain>
    </source>
</reference>
<feature type="domain" description="ATP-dependent DNA ligase family profile" evidence="6">
    <location>
        <begin position="103"/>
        <end position="228"/>
    </location>
</feature>
<dbReference type="GO" id="GO:0005524">
    <property type="term" value="F:ATP binding"/>
    <property type="evidence" value="ECO:0007669"/>
    <property type="project" value="InterPro"/>
</dbReference>
<dbReference type="PROSITE" id="PS00697">
    <property type="entry name" value="DNA_LIGASE_A1"/>
    <property type="match status" value="1"/>
</dbReference>
<evidence type="ECO:0000256" key="5">
    <source>
        <dbReference type="SAM" id="MobiDB-lite"/>
    </source>
</evidence>
<dbReference type="EMBL" id="SLXQ01000004">
    <property type="protein sequence ID" value="TCP53554.1"/>
    <property type="molecule type" value="Genomic_DNA"/>
</dbReference>
<dbReference type="GO" id="GO:0006310">
    <property type="term" value="P:DNA recombination"/>
    <property type="evidence" value="ECO:0007669"/>
    <property type="project" value="InterPro"/>
</dbReference>
<keyword evidence="8" id="KW-1185">Reference proteome</keyword>
<dbReference type="GO" id="GO:0003910">
    <property type="term" value="F:DNA ligase (ATP) activity"/>
    <property type="evidence" value="ECO:0007669"/>
    <property type="project" value="UniProtKB-EC"/>
</dbReference>
<dbReference type="InterPro" id="IPR014146">
    <property type="entry name" value="LigD_ligase_dom"/>
</dbReference>
<evidence type="ECO:0000313" key="7">
    <source>
        <dbReference type="EMBL" id="TCP53554.1"/>
    </source>
</evidence>
<dbReference type="Gene3D" id="2.40.50.140">
    <property type="entry name" value="Nucleic acid-binding proteins"/>
    <property type="match status" value="1"/>
</dbReference>
<comment type="caution">
    <text evidence="7">The sequence shown here is derived from an EMBL/GenBank/DDBJ whole genome shotgun (WGS) entry which is preliminary data.</text>
</comment>
<comment type="similarity">
    <text evidence="1">Belongs to the ATP-dependent DNA ligase family.</text>
</comment>
<dbReference type="Pfam" id="PF04679">
    <property type="entry name" value="DNA_ligase_A_C"/>
    <property type="match status" value="1"/>
</dbReference>
<dbReference type="AlphaFoldDB" id="A0A4R2QWB2"/>